<dbReference type="PANTHER" id="PTHR11406">
    <property type="entry name" value="PHOSPHOGLYCERATE KINASE"/>
    <property type="match status" value="1"/>
</dbReference>
<comment type="pathway">
    <text evidence="3">Carbohydrate degradation; glycolysis; pyruvate from D-glyceraldehyde 3-phosphate: step 2/5.</text>
</comment>
<comment type="catalytic activity">
    <reaction evidence="1 15">
        <text>(2R)-3-phosphoglycerate + ATP = (2R)-3-phospho-glyceroyl phosphate + ADP</text>
        <dbReference type="Rhea" id="RHEA:14801"/>
        <dbReference type="ChEBI" id="CHEBI:30616"/>
        <dbReference type="ChEBI" id="CHEBI:57604"/>
        <dbReference type="ChEBI" id="CHEBI:58272"/>
        <dbReference type="ChEBI" id="CHEBI:456216"/>
        <dbReference type="EC" id="2.7.2.3"/>
    </reaction>
</comment>
<evidence type="ECO:0000256" key="6">
    <source>
        <dbReference type="ARBA" id="ARBA00011245"/>
    </source>
</evidence>
<dbReference type="FunFam" id="3.40.50.1260:FF:000031">
    <property type="entry name" value="Phosphoglycerate kinase 1"/>
    <property type="match status" value="1"/>
</dbReference>
<dbReference type="GO" id="GO:0043531">
    <property type="term" value="F:ADP binding"/>
    <property type="evidence" value="ECO:0007669"/>
    <property type="project" value="TreeGrafter"/>
</dbReference>
<proteinExistence type="inferred from homology"/>
<keyword evidence="14" id="KW-0324">Glycolysis</keyword>
<dbReference type="EC" id="2.7.2.3" evidence="7 15"/>
<name>A0AAE2BUY6_9LAMI</name>
<evidence type="ECO:0000313" key="17">
    <source>
        <dbReference type="EMBL" id="KAK4398749.1"/>
    </source>
</evidence>
<dbReference type="InterPro" id="IPR015824">
    <property type="entry name" value="Phosphoglycerate_kinase_N"/>
</dbReference>
<evidence type="ECO:0000256" key="5">
    <source>
        <dbReference type="ARBA" id="ARBA00008982"/>
    </source>
</evidence>
<dbReference type="InterPro" id="IPR001576">
    <property type="entry name" value="Phosphoglycerate_kinase"/>
</dbReference>
<dbReference type="PRINTS" id="PR00477">
    <property type="entry name" value="PHGLYCKINASE"/>
</dbReference>
<evidence type="ECO:0000256" key="9">
    <source>
        <dbReference type="ARBA" id="ARBA00022679"/>
    </source>
</evidence>
<sequence length="529" mass="55384">MASTAASPAFCGIPKASTSAATARASIPATRFFAKNPLRGLGFSAAAAEPLLSHLVATKLRSFGSSSAKPVRGVASMAKKSVGDLTAADLKGKKVFVRADLNVPLDDNQNITDDTRIRAAVPTIKHLISNGAKVILSSHLGRPKGVTPKYSLAPLVPRLSDLLGIQVVKADDCIGPEVEKLVASLPEGGVLLLENVRFYKEEEKNEPEFAKKLASLADLFVNDAFGTAHRAHASTEGVTKFLKPSVAGFLLQKELDYLVGAVSSPKRPFAAIVGGSKVSSKIGVIESLLEKCDILLLGGGMIFTFYKAQGLSVGSSLVEADKLELATSLLEKAKAKGVVPASAIPDGWMGLDIGPDSVKTFSDALETTKTVIWNGPMGVFEFDKFAVGTEAIANKLAELSGKGVTTIIGGGDSVAAVEKNGVASVMSHISTGGGASLELLEGKELPGVLALDEATPVAVKMDKAPHSSQPPRSKARPTFGMEVSRFRARISADCGPGTFLGFDPTKLQETQPIHFVSWLIALDFSGSTY</sequence>
<evidence type="ECO:0000256" key="8">
    <source>
        <dbReference type="ARBA" id="ARBA00022490"/>
    </source>
</evidence>
<keyword evidence="11 15" id="KW-0418">Kinase</keyword>
<keyword evidence="13" id="KW-0460">Magnesium</keyword>
<evidence type="ECO:0000256" key="4">
    <source>
        <dbReference type="ARBA" id="ARBA00005215"/>
    </source>
</evidence>
<dbReference type="GO" id="GO:0006096">
    <property type="term" value="P:glycolytic process"/>
    <property type="evidence" value="ECO:0007669"/>
    <property type="project" value="UniProtKB-KW"/>
</dbReference>
<dbReference type="InterPro" id="IPR015911">
    <property type="entry name" value="Phosphoglycerate_kinase_CS"/>
</dbReference>
<dbReference type="SUPFAM" id="SSF53748">
    <property type="entry name" value="Phosphoglycerate kinase"/>
    <property type="match status" value="1"/>
</dbReference>
<dbReference type="Gene3D" id="3.40.50.1260">
    <property type="entry name" value="Phosphoglycerate kinase, N-terminal domain"/>
    <property type="match status" value="3"/>
</dbReference>
<dbReference type="GO" id="GO:0004618">
    <property type="term" value="F:phosphoglycerate kinase activity"/>
    <property type="evidence" value="ECO:0007669"/>
    <property type="project" value="UniProtKB-EC"/>
</dbReference>
<comment type="cofactor">
    <cofactor evidence="2">
        <name>Mg(2+)</name>
        <dbReference type="ChEBI" id="CHEBI:18420"/>
    </cofactor>
</comment>
<gene>
    <name evidence="17" type="ORF">Sango_1350400</name>
</gene>
<evidence type="ECO:0000256" key="1">
    <source>
        <dbReference type="ARBA" id="ARBA00000642"/>
    </source>
</evidence>
<dbReference type="GO" id="GO:0005829">
    <property type="term" value="C:cytosol"/>
    <property type="evidence" value="ECO:0007669"/>
    <property type="project" value="TreeGrafter"/>
</dbReference>
<dbReference type="GO" id="GO:0006094">
    <property type="term" value="P:gluconeogenesis"/>
    <property type="evidence" value="ECO:0007669"/>
    <property type="project" value="TreeGrafter"/>
</dbReference>
<evidence type="ECO:0000256" key="16">
    <source>
        <dbReference type="RuleBase" id="RU000696"/>
    </source>
</evidence>
<organism evidence="17 18">
    <name type="scientific">Sesamum angolense</name>
    <dbReference type="NCBI Taxonomy" id="2727404"/>
    <lineage>
        <taxon>Eukaryota</taxon>
        <taxon>Viridiplantae</taxon>
        <taxon>Streptophyta</taxon>
        <taxon>Embryophyta</taxon>
        <taxon>Tracheophyta</taxon>
        <taxon>Spermatophyta</taxon>
        <taxon>Magnoliopsida</taxon>
        <taxon>eudicotyledons</taxon>
        <taxon>Gunneridae</taxon>
        <taxon>Pentapetalae</taxon>
        <taxon>asterids</taxon>
        <taxon>lamiids</taxon>
        <taxon>Lamiales</taxon>
        <taxon>Pedaliaceae</taxon>
        <taxon>Sesamum</taxon>
    </lineage>
</organism>
<dbReference type="CDD" id="cd00318">
    <property type="entry name" value="Phosphoglycerate_kinase"/>
    <property type="match status" value="1"/>
</dbReference>
<accession>A0AAE2BUY6</accession>
<keyword evidence="12" id="KW-0067">ATP-binding</keyword>
<dbReference type="HAMAP" id="MF_00145">
    <property type="entry name" value="Phosphoglyc_kinase"/>
    <property type="match status" value="1"/>
</dbReference>
<keyword evidence="9 15" id="KW-0808">Transferase</keyword>
<evidence type="ECO:0000256" key="3">
    <source>
        <dbReference type="ARBA" id="ARBA00004838"/>
    </source>
</evidence>
<dbReference type="EMBL" id="JACGWL010000007">
    <property type="protein sequence ID" value="KAK4398749.1"/>
    <property type="molecule type" value="Genomic_DNA"/>
</dbReference>
<dbReference type="PANTHER" id="PTHR11406:SF23">
    <property type="entry name" value="PHOSPHOGLYCERATE KINASE 1, CHLOROPLASTIC-RELATED"/>
    <property type="match status" value="1"/>
</dbReference>
<evidence type="ECO:0000256" key="15">
    <source>
        <dbReference type="RuleBase" id="RU000532"/>
    </source>
</evidence>
<comment type="caution">
    <text evidence="17">The sequence shown here is derived from an EMBL/GenBank/DDBJ whole genome shotgun (WGS) entry which is preliminary data.</text>
</comment>
<reference evidence="17" key="1">
    <citation type="submission" date="2020-06" db="EMBL/GenBank/DDBJ databases">
        <authorList>
            <person name="Li T."/>
            <person name="Hu X."/>
            <person name="Zhang T."/>
            <person name="Song X."/>
            <person name="Zhang H."/>
            <person name="Dai N."/>
            <person name="Sheng W."/>
            <person name="Hou X."/>
            <person name="Wei L."/>
        </authorList>
    </citation>
    <scope>NUCLEOTIDE SEQUENCE</scope>
    <source>
        <strain evidence="17">K16</strain>
        <tissue evidence="17">Leaf</tissue>
    </source>
</reference>
<dbReference type="Pfam" id="PF00162">
    <property type="entry name" value="PGK"/>
    <property type="match status" value="1"/>
</dbReference>
<dbReference type="Proteomes" id="UP001289374">
    <property type="component" value="Unassembled WGS sequence"/>
</dbReference>
<evidence type="ECO:0000256" key="12">
    <source>
        <dbReference type="ARBA" id="ARBA00022840"/>
    </source>
</evidence>
<evidence type="ECO:0000256" key="7">
    <source>
        <dbReference type="ARBA" id="ARBA00013061"/>
    </source>
</evidence>
<comment type="similarity">
    <text evidence="5 15">Belongs to the phosphoglycerate kinase family.</text>
</comment>
<evidence type="ECO:0000256" key="13">
    <source>
        <dbReference type="ARBA" id="ARBA00022842"/>
    </source>
</evidence>
<evidence type="ECO:0000256" key="14">
    <source>
        <dbReference type="ARBA" id="ARBA00023152"/>
    </source>
</evidence>
<evidence type="ECO:0000256" key="11">
    <source>
        <dbReference type="ARBA" id="ARBA00022777"/>
    </source>
</evidence>
<keyword evidence="8" id="KW-0963">Cytoplasm</keyword>
<evidence type="ECO:0000256" key="10">
    <source>
        <dbReference type="ARBA" id="ARBA00022741"/>
    </source>
</evidence>
<dbReference type="AlphaFoldDB" id="A0AAE2BUY6"/>
<dbReference type="FunFam" id="3.40.50.1260:FF:000006">
    <property type="entry name" value="Phosphoglycerate kinase"/>
    <property type="match status" value="1"/>
</dbReference>
<comment type="pathway">
    <text evidence="4">Carbohydrate biosynthesis; Calvin cycle.</text>
</comment>
<dbReference type="GO" id="GO:0005524">
    <property type="term" value="F:ATP binding"/>
    <property type="evidence" value="ECO:0007669"/>
    <property type="project" value="UniProtKB-KW"/>
</dbReference>
<comment type="subunit">
    <text evidence="6 16">Monomer.</text>
</comment>
<dbReference type="PROSITE" id="PS00111">
    <property type="entry name" value="PGLYCERATE_KINASE"/>
    <property type="match status" value="1"/>
</dbReference>
<evidence type="ECO:0000313" key="18">
    <source>
        <dbReference type="Proteomes" id="UP001289374"/>
    </source>
</evidence>
<protein>
    <recommendedName>
        <fullName evidence="7 15">Phosphoglycerate kinase</fullName>
        <ecNumber evidence="7 15">2.7.2.3</ecNumber>
    </recommendedName>
</protein>
<dbReference type="InterPro" id="IPR036043">
    <property type="entry name" value="Phosphoglycerate_kinase_sf"/>
</dbReference>
<keyword evidence="10" id="KW-0547">Nucleotide-binding</keyword>
<keyword evidence="18" id="KW-1185">Reference proteome</keyword>
<reference evidence="17" key="2">
    <citation type="journal article" date="2024" name="Plant">
        <title>Genomic evolution and insights into agronomic trait innovations of Sesamum species.</title>
        <authorList>
            <person name="Miao H."/>
            <person name="Wang L."/>
            <person name="Qu L."/>
            <person name="Liu H."/>
            <person name="Sun Y."/>
            <person name="Le M."/>
            <person name="Wang Q."/>
            <person name="Wei S."/>
            <person name="Zheng Y."/>
            <person name="Lin W."/>
            <person name="Duan Y."/>
            <person name="Cao H."/>
            <person name="Xiong S."/>
            <person name="Wang X."/>
            <person name="Wei L."/>
            <person name="Li C."/>
            <person name="Ma Q."/>
            <person name="Ju M."/>
            <person name="Zhao R."/>
            <person name="Li G."/>
            <person name="Mu C."/>
            <person name="Tian Q."/>
            <person name="Mei H."/>
            <person name="Zhang T."/>
            <person name="Gao T."/>
            <person name="Zhang H."/>
        </authorList>
    </citation>
    <scope>NUCLEOTIDE SEQUENCE</scope>
    <source>
        <strain evidence="17">K16</strain>
    </source>
</reference>
<evidence type="ECO:0000256" key="2">
    <source>
        <dbReference type="ARBA" id="ARBA00001946"/>
    </source>
</evidence>